<sequence>MASYFPHLTSTGPAPTSSEIYLTYHQKFVDQVFDGLRRPLVFPYDFLGILSLLAYLCIPHKQNPIIYAARWPLVGVITWFELRKIQESLGTGPDLGGLTGMTSAFIVMSSWTWLIFKRPQWDAARVEKRRIRVTKNAQSSEKSVAKEELCSEKLVIDNALLNKDVCYEDADEYFWQLYPDNLKERIYWVLELIFNYRGPGWNWAIPNIPSLTPETLSKLESSVLDESDPIVAKAIKKCSKTRYRHLLNELCVFALSYLSVDILTTIMIYDPYFKFGPTTYDLPSYLQYFHPSMLQFYRLLISSVTIGVVITTSFAQAHIISAHMLGPRVLGLRGTHWYYPRIWGDFSDILQKGLGGLWGSYWHQSFRNFFTAPTKYLIKGGYIKPGSFAAKIFGLIFAFGLSGFLHWAPSMTSIRSTDPLGQALFFLLQGVGVALQDVLSKLLSPLIAKLPSSIRQFTNLFYTLSWLYLTGSFAADDFARSGVWLMKPLPFSPMEALGFGEHNCSRNFMKYFSLMWYTGNHWWESGITLI</sequence>
<name>A0A2S4Q132_9PEZI</name>
<evidence type="ECO:0000256" key="1">
    <source>
        <dbReference type="ARBA" id="ARBA00004141"/>
    </source>
</evidence>
<evidence type="ECO:0000313" key="10">
    <source>
        <dbReference type="Proteomes" id="UP000237438"/>
    </source>
</evidence>
<feature type="domain" description="Wax synthase" evidence="8">
    <location>
        <begin position="340"/>
        <end position="428"/>
    </location>
</feature>
<keyword evidence="4 7" id="KW-0812">Transmembrane</keyword>
<feature type="transmembrane region" description="Helical" evidence="7">
    <location>
        <begin position="388"/>
        <end position="408"/>
    </location>
</feature>
<feature type="transmembrane region" description="Helical" evidence="7">
    <location>
        <begin position="40"/>
        <end position="58"/>
    </location>
</feature>
<dbReference type="PANTHER" id="PTHR31595">
    <property type="entry name" value="LONG-CHAIN-ALCOHOL O-FATTY-ACYLTRANSFERASE 3-RELATED"/>
    <property type="match status" value="1"/>
</dbReference>
<evidence type="ECO:0000256" key="6">
    <source>
        <dbReference type="ARBA" id="ARBA00023136"/>
    </source>
</evidence>
<dbReference type="InterPro" id="IPR032805">
    <property type="entry name" value="Wax_synthase_dom"/>
</dbReference>
<dbReference type="OrthoDB" id="2796277at2759"/>
<dbReference type="GO" id="GO:0016020">
    <property type="term" value="C:membrane"/>
    <property type="evidence" value="ECO:0007669"/>
    <property type="project" value="UniProtKB-SubCell"/>
</dbReference>
<feature type="transmembrane region" description="Helical" evidence="7">
    <location>
        <begin position="65"/>
        <end position="83"/>
    </location>
</feature>
<feature type="transmembrane region" description="Helical" evidence="7">
    <location>
        <begin position="296"/>
        <end position="315"/>
    </location>
</feature>
<evidence type="ECO:0000256" key="2">
    <source>
        <dbReference type="ARBA" id="ARBA00007282"/>
    </source>
</evidence>
<evidence type="ECO:0000259" key="8">
    <source>
        <dbReference type="Pfam" id="PF13813"/>
    </source>
</evidence>
<evidence type="ECO:0000256" key="3">
    <source>
        <dbReference type="ARBA" id="ARBA00022679"/>
    </source>
</evidence>
<comment type="similarity">
    <text evidence="2">Belongs to the wax synthase family.</text>
</comment>
<evidence type="ECO:0000313" key="9">
    <source>
        <dbReference type="EMBL" id="POS87999.1"/>
    </source>
</evidence>
<keyword evidence="6 7" id="KW-0472">Membrane</keyword>
<proteinExistence type="inferred from homology"/>
<comment type="subcellular location">
    <subcellularLocation>
        <location evidence="1">Membrane</location>
        <topology evidence="1">Multi-pass membrane protein</topology>
    </subcellularLocation>
</comment>
<accession>A0A2S4Q132</accession>
<organism evidence="9 10">
    <name type="scientific">Erysiphe pulchra</name>
    <dbReference type="NCBI Taxonomy" id="225359"/>
    <lineage>
        <taxon>Eukaryota</taxon>
        <taxon>Fungi</taxon>
        <taxon>Dikarya</taxon>
        <taxon>Ascomycota</taxon>
        <taxon>Pezizomycotina</taxon>
        <taxon>Leotiomycetes</taxon>
        <taxon>Erysiphales</taxon>
        <taxon>Erysiphaceae</taxon>
        <taxon>Erysiphe</taxon>
    </lineage>
</organism>
<protein>
    <recommendedName>
        <fullName evidence="8">Wax synthase domain-containing protein</fullName>
    </recommendedName>
</protein>
<gene>
    <name evidence="9" type="ORF">EPUL_003230</name>
</gene>
<dbReference type="STRING" id="225359.A0A2S4Q132"/>
<dbReference type="EMBL" id="PEDP01000044">
    <property type="protein sequence ID" value="POS87999.1"/>
    <property type="molecule type" value="Genomic_DNA"/>
</dbReference>
<comment type="caution">
    <text evidence="9">The sequence shown here is derived from an EMBL/GenBank/DDBJ whole genome shotgun (WGS) entry which is preliminary data.</text>
</comment>
<dbReference type="Proteomes" id="UP000237438">
    <property type="component" value="Unassembled WGS sequence"/>
</dbReference>
<reference evidence="9 10" key="1">
    <citation type="submission" date="2017-10" db="EMBL/GenBank/DDBJ databases">
        <title>Development of genomic resources for the powdery mildew, Erysiphe pulchra.</title>
        <authorList>
            <person name="Wadl P.A."/>
            <person name="Mack B.M."/>
            <person name="Moore G."/>
            <person name="Beltz S.B."/>
        </authorList>
    </citation>
    <scope>NUCLEOTIDE SEQUENCE [LARGE SCALE GENOMIC DNA]</scope>
    <source>
        <strain evidence="9">Cflorida</strain>
    </source>
</reference>
<feature type="transmembrane region" description="Helical" evidence="7">
    <location>
        <begin position="246"/>
        <end position="269"/>
    </location>
</feature>
<evidence type="ECO:0000256" key="7">
    <source>
        <dbReference type="SAM" id="Phobius"/>
    </source>
</evidence>
<dbReference type="Pfam" id="PF13813">
    <property type="entry name" value="MBOAT_2"/>
    <property type="match status" value="1"/>
</dbReference>
<keyword evidence="5 7" id="KW-1133">Transmembrane helix</keyword>
<dbReference type="AlphaFoldDB" id="A0A2S4Q132"/>
<dbReference type="GO" id="GO:0006629">
    <property type="term" value="P:lipid metabolic process"/>
    <property type="evidence" value="ECO:0007669"/>
    <property type="project" value="InterPro"/>
</dbReference>
<evidence type="ECO:0000256" key="5">
    <source>
        <dbReference type="ARBA" id="ARBA00022989"/>
    </source>
</evidence>
<dbReference type="PANTHER" id="PTHR31595:SF67">
    <property type="entry name" value="WAX SYNTHASE DOMAIN-CONTAINING PROTEIN"/>
    <property type="match status" value="1"/>
</dbReference>
<keyword evidence="10" id="KW-1185">Reference proteome</keyword>
<evidence type="ECO:0000256" key="4">
    <source>
        <dbReference type="ARBA" id="ARBA00022692"/>
    </source>
</evidence>
<feature type="transmembrane region" description="Helical" evidence="7">
    <location>
        <begin position="95"/>
        <end position="116"/>
    </location>
</feature>
<dbReference type="GO" id="GO:0008374">
    <property type="term" value="F:O-acyltransferase activity"/>
    <property type="evidence" value="ECO:0007669"/>
    <property type="project" value="InterPro"/>
</dbReference>
<keyword evidence="3" id="KW-0808">Transferase</keyword>
<dbReference type="InterPro" id="IPR044851">
    <property type="entry name" value="Wax_synthase"/>
</dbReference>